<dbReference type="RefSeq" id="WP_245887272.1">
    <property type="nucleotide sequence ID" value="NZ_QBKG01000001.1"/>
</dbReference>
<accession>A0A2T5XYM8</accession>
<organism evidence="2 3">
    <name type="scientific">Capnocytophaga leadbetteri</name>
    <dbReference type="NCBI Taxonomy" id="327575"/>
    <lineage>
        <taxon>Bacteria</taxon>
        <taxon>Pseudomonadati</taxon>
        <taxon>Bacteroidota</taxon>
        <taxon>Flavobacteriia</taxon>
        <taxon>Flavobacteriales</taxon>
        <taxon>Flavobacteriaceae</taxon>
        <taxon>Capnocytophaga</taxon>
    </lineage>
</organism>
<sequence>MSEYNEPIFDGDYEQDELENNSSSIAEYNISASPNDFNVKTIFDFMESGVIKIPGFQRNYVWDIKRASKLIESLLIGIPIPQIFLFEEEKNSFLVIDGQQRLMTIYYFIKKRFPIMKKRIELRKIFDEKGSIPDNILSNNDYFTDFKLDLPEQIPNKSNKFNEKNYSTLEDLDKTSFNLKTIRLMIIKSSASGEEGKNVVFEIFNRLNTGGVNLKPQEIRTSLYHSNFYESLYKLNMKDEWRNLLSTKTLDINMKEVEILLRGFAMLIDRENYKPSMTKFLNVFSFKAKGNSDEENELLESIFNHFISHINSLGDSKIFWTSNNRFNISVYEAVFTTLCENAYKEKDASKISHTEKAKIDSLKKDEEFIKAYSQRTTSVDNTQKRSEIAKRILLGNGREQDLS</sequence>
<dbReference type="EMBL" id="QBKG01000001">
    <property type="protein sequence ID" value="PTX08636.1"/>
    <property type="molecule type" value="Genomic_DNA"/>
</dbReference>
<dbReference type="PANTHER" id="PTHR39639:SF1">
    <property type="entry name" value="DUF262 DOMAIN-CONTAINING PROTEIN"/>
    <property type="match status" value="1"/>
</dbReference>
<dbReference type="Proteomes" id="UP000243985">
    <property type="component" value="Unassembled WGS sequence"/>
</dbReference>
<comment type="caution">
    <text evidence="2">The sequence shown here is derived from an EMBL/GenBank/DDBJ whole genome shotgun (WGS) entry which is preliminary data.</text>
</comment>
<dbReference type="AlphaFoldDB" id="A0A2T5XYM8"/>
<reference evidence="2 3" key="1">
    <citation type="submission" date="2018-04" db="EMBL/GenBank/DDBJ databases">
        <title>Genomic Encyclopedia of Archaeal and Bacterial Type Strains, Phase II (KMG-II): from individual species to whole genera.</title>
        <authorList>
            <person name="Goeker M."/>
        </authorList>
    </citation>
    <scope>NUCLEOTIDE SEQUENCE [LARGE SCALE GENOMIC DNA]</scope>
    <source>
        <strain evidence="2 3">DSM 22902</strain>
    </source>
</reference>
<dbReference type="GeneID" id="84579707"/>
<protein>
    <submittedName>
        <fullName evidence="2">Uncharacterized protein DUF262</fullName>
    </submittedName>
</protein>
<gene>
    <name evidence="2" type="ORF">C8P65_101303</name>
</gene>
<dbReference type="Pfam" id="PF03235">
    <property type="entry name" value="GmrSD_N"/>
    <property type="match status" value="1"/>
</dbReference>
<feature type="domain" description="GmrSD restriction endonucleases N-terminal" evidence="1">
    <location>
        <begin position="39"/>
        <end position="224"/>
    </location>
</feature>
<evidence type="ECO:0000313" key="3">
    <source>
        <dbReference type="Proteomes" id="UP000243985"/>
    </source>
</evidence>
<evidence type="ECO:0000259" key="1">
    <source>
        <dbReference type="Pfam" id="PF03235"/>
    </source>
</evidence>
<evidence type="ECO:0000313" key="2">
    <source>
        <dbReference type="EMBL" id="PTX08636.1"/>
    </source>
</evidence>
<proteinExistence type="predicted"/>
<dbReference type="InterPro" id="IPR004919">
    <property type="entry name" value="GmrSD_N"/>
</dbReference>
<dbReference type="PANTHER" id="PTHR39639">
    <property type="entry name" value="CHROMOSOME 16, WHOLE GENOME SHOTGUN SEQUENCE"/>
    <property type="match status" value="1"/>
</dbReference>
<name>A0A2T5XYM8_9FLAO</name>